<feature type="domain" description="ALMS motif" evidence="5">
    <location>
        <begin position="533"/>
        <end position="657"/>
    </location>
</feature>
<dbReference type="GO" id="GO:0008017">
    <property type="term" value="F:microtubule binding"/>
    <property type="evidence" value="ECO:0007669"/>
    <property type="project" value="TreeGrafter"/>
</dbReference>
<dbReference type="GeneTree" id="ENSGT00940000153123"/>
<feature type="region of interest" description="Disordered" evidence="4">
    <location>
        <begin position="428"/>
        <end position="453"/>
    </location>
</feature>
<protein>
    <recommendedName>
        <fullName evidence="9">Fragile-site associated tumor suppressor</fullName>
    </recommendedName>
</protein>
<dbReference type="PANTHER" id="PTHR21553">
    <property type="entry name" value="ALMS1-RELATED"/>
    <property type="match status" value="1"/>
</dbReference>
<reference evidence="8" key="1">
    <citation type="submission" date="2018-12" db="EMBL/GenBank/DDBJ databases">
        <authorList>
            <person name="Yazar S."/>
        </authorList>
    </citation>
    <scope>NUCLEOTIDE SEQUENCE [LARGE SCALE GENOMIC DNA]</scope>
</reference>
<keyword evidence="8" id="KW-1185">Reference proteome</keyword>
<dbReference type="InterPro" id="IPR041179">
    <property type="entry name" value="C10orf90_N"/>
</dbReference>
<reference evidence="7" key="3">
    <citation type="submission" date="2025-09" db="UniProtKB">
        <authorList>
            <consortium name="Ensembl"/>
        </authorList>
    </citation>
    <scope>IDENTIFICATION</scope>
</reference>
<dbReference type="GO" id="GO:0005814">
    <property type="term" value="C:centriole"/>
    <property type="evidence" value="ECO:0007669"/>
    <property type="project" value="TreeGrafter"/>
</dbReference>
<reference evidence="7" key="2">
    <citation type="submission" date="2025-08" db="UniProtKB">
        <authorList>
            <consortium name="Ensembl"/>
        </authorList>
    </citation>
    <scope>IDENTIFICATION</scope>
</reference>
<dbReference type="Pfam" id="PF17730">
    <property type="entry name" value="Centro_C10orf90"/>
    <property type="match status" value="1"/>
</dbReference>
<dbReference type="Proteomes" id="UP000314987">
    <property type="component" value="Unassembled WGS sequence"/>
</dbReference>
<dbReference type="PANTHER" id="PTHR21553:SF24">
    <property type="entry name" value="(E2-INDEPENDENT) E3 UBIQUITIN-CONJUGATING ENZYME FATS"/>
    <property type="match status" value="1"/>
</dbReference>
<dbReference type="AlphaFoldDB" id="A0A4X2M6A1"/>
<evidence type="ECO:0000256" key="3">
    <source>
        <dbReference type="ARBA" id="ARBA00023212"/>
    </source>
</evidence>
<organism evidence="7 8">
    <name type="scientific">Vombatus ursinus</name>
    <name type="common">Common wombat</name>
    <dbReference type="NCBI Taxonomy" id="29139"/>
    <lineage>
        <taxon>Eukaryota</taxon>
        <taxon>Metazoa</taxon>
        <taxon>Chordata</taxon>
        <taxon>Craniata</taxon>
        <taxon>Vertebrata</taxon>
        <taxon>Euteleostomi</taxon>
        <taxon>Mammalia</taxon>
        <taxon>Metatheria</taxon>
        <taxon>Diprotodontia</taxon>
        <taxon>Vombatidae</taxon>
        <taxon>Vombatus</taxon>
    </lineage>
</organism>
<dbReference type="GO" id="GO:0046599">
    <property type="term" value="P:regulation of centriole replication"/>
    <property type="evidence" value="ECO:0007669"/>
    <property type="project" value="TreeGrafter"/>
</dbReference>
<evidence type="ECO:0000313" key="8">
    <source>
        <dbReference type="Proteomes" id="UP000314987"/>
    </source>
</evidence>
<evidence type="ECO:0000256" key="2">
    <source>
        <dbReference type="ARBA" id="ARBA00022490"/>
    </source>
</evidence>
<evidence type="ECO:0000259" key="6">
    <source>
        <dbReference type="Pfam" id="PF17730"/>
    </source>
</evidence>
<feature type="domain" description="Centrosomal protein C10orf90 N-terminal" evidence="6">
    <location>
        <begin position="24"/>
        <end position="484"/>
    </location>
</feature>
<evidence type="ECO:0000313" key="7">
    <source>
        <dbReference type="Ensembl" id="ENSVURP00010031803.1"/>
    </source>
</evidence>
<evidence type="ECO:0008006" key="9">
    <source>
        <dbReference type="Google" id="ProtNLM"/>
    </source>
</evidence>
<feature type="compositionally biased region" description="Polar residues" evidence="4">
    <location>
        <begin position="93"/>
        <end position="103"/>
    </location>
</feature>
<name>A0A4X2M6A1_VOMUR</name>
<keyword evidence="3" id="KW-0206">Cytoskeleton</keyword>
<feature type="region of interest" description="Disordered" evidence="4">
    <location>
        <begin position="287"/>
        <end position="361"/>
    </location>
</feature>
<sequence length="660" mass="73191">LNSNFSCHLQETLASQKTKMISSLLISQLIDERRLQKNAPALPGQCMMVQPEIHPLNQSLAGHGTANIDQASSLLPGRMGIKTSCREAGSGTKLPSQEGNQDPNPRKGFSSITITARRVGPLANTLMWGTAVDPLCSKCGTEDRLMDKIALASDQEAEPPHKLLNGHKGSENRLATPLKAAEPHRQLCEGHSRWTLNPENKENAMIPPAVPSHGEKVPLLFSSCVHLRVSQPCANTIHYLDRSLSIPLDQSPITGSKMHRSVLSLNLTCNSHGLTPDGVDRMANTEEEDMADDPTSQKQAEPNENGSPTAWDADFKDNRLKENPPWRRISSGKYPCPWSSAPPLGSPELSEAGKGRNHLTVGKTKGDSMALYHTVSQPNKLSIHIPGWSYAAETKAFSGSTMMQRGERCVALSASPVGPAPIIEFAPDAPVSPKDDYQSNKSLGSQESQPQPFLKSPAPLPEYLCPLKALPPSAHEEIEVPIKNHAVEYSSGRGHLILEPHSLTIPLARLRCTDVWPLRPFPTTIKCSLCCPQEALEVHKPQFISRSQERLRKLESMAQQRKAQRGESPRKKPSPLPLRTTKKKQYTIPHPLSDNLFKPKERCISEKEMHMRSKRIYNNLPEVKKKKEEQKKRVILQSNRLRAEVFKKQLLDHILQRSTD</sequence>
<dbReference type="Ensembl" id="ENSVURT00010036217.1">
    <property type="protein sequence ID" value="ENSVURP00010031803.1"/>
    <property type="gene ID" value="ENSVURG00010024297.1"/>
</dbReference>
<dbReference type="InterPro" id="IPR029299">
    <property type="entry name" value="ALMS_motif"/>
</dbReference>
<feature type="region of interest" description="Disordered" evidence="4">
    <location>
        <begin position="554"/>
        <end position="593"/>
    </location>
</feature>
<comment type="subcellular location">
    <subcellularLocation>
        <location evidence="1">Cytoplasm</location>
        <location evidence="1">Cytoskeleton</location>
        <location evidence="1">Microtubule organizing center</location>
        <location evidence="1">Centrosome</location>
    </subcellularLocation>
</comment>
<evidence type="ECO:0000256" key="1">
    <source>
        <dbReference type="ARBA" id="ARBA00004300"/>
    </source>
</evidence>
<keyword evidence="2" id="KW-0963">Cytoplasm</keyword>
<feature type="compositionally biased region" description="Polar residues" evidence="4">
    <location>
        <begin position="439"/>
        <end position="451"/>
    </location>
</feature>
<dbReference type="GO" id="GO:0005813">
    <property type="term" value="C:centrosome"/>
    <property type="evidence" value="ECO:0007669"/>
    <property type="project" value="UniProtKB-SubCell"/>
</dbReference>
<feature type="compositionally biased region" description="Basic and acidic residues" evidence="4">
    <location>
        <begin position="313"/>
        <end position="325"/>
    </location>
</feature>
<feature type="compositionally biased region" description="Polar residues" evidence="4">
    <location>
        <begin position="294"/>
        <end position="308"/>
    </location>
</feature>
<dbReference type="Pfam" id="PF15309">
    <property type="entry name" value="ALMS_motif"/>
    <property type="match status" value="1"/>
</dbReference>
<proteinExistence type="predicted"/>
<dbReference type="OMA" id="HEYWVTH"/>
<evidence type="ECO:0000256" key="4">
    <source>
        <dbReference type="SAM" id="MobiDB-lite"/>
    </source>
</evidence>
<feature type="region of interest" description="Disordered" evidence="4">
    <location>
        <begin position="81"/>
        <end position="109"/>
    </location>
</feature>
<dbReference type="GO" id="GO:0005829">
    <property type="term" value="C:cytosol"/>
    <property type="evidence" value="ECO:0007669"/>
    <property type="project" value="TreeGrafter"/>
</dbReference>
<accession>A0A4X2M6A1</accession>
<evidence type="ECO:0000259" key="5">
    <source>
        <dbReference type="Pfam" id="PF15309"/>
    </source>
</evidence>